<organism evidence="1 2">
    <name type="scientific">Afipia massiliensis</name>
    <dbReference type="NCBI Taxonomy" id="211460"/>
    <lineage>
        <taxon>Bacteria</taxon>
        <taxon>Pseudomonadati</taxon>
        <taxon>Pseudomonadota</taxon>
        <taxon>Alphaproteobacteria</taxon>
        <taxon>Hyphomicrobiales</taxon>
        <taxon>Nitrobacteraceae</taxon>
        <taxon>Afipia</taxon>
    </lineage>
</organism>
<protein>
    <submittedName>
        <fullName evidence="1">Uncharacterized protein</fullName>
    </submittedName>
</protein>
<name>A0A840MWJ7_9BRAD</name>
<evidence type="ECO:0000313" key="1">
    <source>
        <dbReference type="EMBL" id="MBB5052699.1"/>
    </source>
</evidence>
<sequence length="45" mass="5137">MKSLGRLFWVAIAIIVVFAAYREFDRSRAAFDSVPRPHVSTVDLK</sequence>
<proteinExistence type="predicted"/>
<dbReference type="Proteomes" id="UP000521227">
    <property type="component" value="Unassembled WGS sequence"/>
</dbReference>
<comment type="caution">
    <text evidence="1">The sequence shown here is derived from an EMBL/GenBank/DDBJ whole genome shotgun (WGS) entry which is preliminary data.</text>
</comment>
<accession>A0A840MWJ7</accession>
<dbReference type="AlphaFoldDB" id="A0A840MWJ7"/>
<dbReference type="EMBL" id="JACHIJ010000003">
    <property type="protein sequence ID" value="MBB5052699.1"/>
    <property type="molecule type" value="Genomic_DNA"/>
</dbReference>
<evidence type="ECO:0000313" key="2">
    <source>
        <dbReference type="Proteomes" id="UP000521227"/>
    </source>
</evidence>
<reference evidence="1 2" key="1">
    <citation type="submission" date="2020-08" db="EMBL/GenBank/DDBJ databases">
        <title>Genomic Encyclopedia of Type Strains, Phase IV (KMG-IV): sequencing the most valuable type-strain genomes for metagenomic binning, comparative biology and taxonomic classification.</title>
        <authorList>
            <person name="Goeker M."/>
        </authorList>
    </citation>
    <scope>NUCLEOTIDE SEQUENCE [LARGE SCALE GENOMIC DNA]</scope>
    <source>
        <strain evidence="1 2">DSM 17498</strain>
    </source>
</reference>
<gene>
    <name evidence="1" type="ORF">HNQ36_002673</name>
</gene>
<dbReference type="RefSeq" id="WP_184085714.1">
    <property type="nucleotide sequence ID" value="NZ_JACHIJ010000003.1"/>
</dbReference>